<comment type="caution">
    <text evidence="1">The sequence shown here is derived from an EMBL/GenBank/DDBJ whole genome shotgun (WGS) entry which is preliminary data.</text>
</comment>
<protein>
    <submittedName>
        <fullName evidence="1">Uncharacterized protein</fullName>
    </submittedName>
</protein>
<keyword evidence="2" id="KW-1185">Reference proteome</keyword>
<dbReference type="AlphaFoldDB" id="A0A8T2JZP7"/>
<gene>
    <name evidence="1" type="ORF">GDO86_015782</name>
</gene>
<evidence type="ECO:0000313" key="2">
    <source>
        <dbReference type="Proteomes" id="UP000812440"/>
    </source>
</evidence>
<dbReference type="EMBL" id="JAACNH010000003">
    <property type="protein sequence ID" value="KAG8448840.1"/>
    <property type="molecule type" value="Genomic_DNA"/>
</dbReference>
<name>A0A8T2JZP7_9PIPI</name>
<accession>A0A8T2JZP7</accession>
<proteinExistence type="predicted"/>
<sequence length="85" mass="10060">MVQISKGPENPLLIQHPTKELHSRMYQFNQILFHANKAFQLFSENEFPLSSMYLHTHARTPHPYIFIYVSLNATIRRMRCVVTQT</sequence>
<reference evidence="1" key="1">
    <citation type="thesis" date="2020" institute="ProQuest LLC" country="789 East Eisenhower Parkway, Ann Arbor, MI, USA">
        <title>Comparative Genomics and Chromosome Evolution.</title>
        <authorList>
            <person name="Mudd A.B."/>
        </authorList>
    </citation>
    <scope>NUCLEOTIDE SEQUENCE</scope>
    <source>
        <strain evidence="1">Female2</strain>
        <tissue evidence="1">Blood</tissue>
    </source>
</reference>
<organism evidence="1 2">
    <name type="scientific">Hymenochirus boettgeri</name>
    <name type="common">Congo dwarf clawed frog</name>
    <dbReference type="NCBI Taxonomy" id="247094"/>
    <lineage>
        <taxon>Eukaryota</taxon>
        <taxon>Metazoa</taxon>
        <taxon>Chordata</taxon>
        <taxon>Craniata</taxon>
        <taxon>Vertebrata</taxon>
        <taxon>Euteleostomi</taxon>
        <taxon>Amphibia</taxon>
        <taxon>Batrachia</taxon>
        <taxon>Anura</taxon>
        <taxon>Pipoidea</taxon>
        <taxon>Pipidae</taxon>
        <taxon>Pipinae</taxon>
        <taxon>Hymenochirus</taxon>
    </lineage>
</organism>
<evidence type="ECO:0000313" key="1">
    <source>
        <dbReference type="EMBL" id="KAG8448840.1"/>
    </source>
</evidence>
<dbReference type="Proteomes" id="UP000812440">
    <property type="component" value="Chromosome 8_10"/>
</dbReference>